<dbReference type="InterPro" id="IPR029044">
    <property type="entry name" value="Nucleotide-diphossugar_trans"/>
</dbReference>
<evidence type="ECO:0000313" key="6">
    <source>
        <dbReference type="Proteomes" id="UP001595850"/>
    </source>
</evidence>
<protein>
    <submittedName>
        <fullName evidence="5">Glycosyltransferase family 2 protein</fullName>
        <ecNumber evidence="5">2.4.-.-</ecNumber>
    </submittedName>
</protein>
<dbReference type="SUPFAM" id="SSF53448">
    <property type="entry name" value="Nucleotide-diphospho-sugar transferases"/>
    <property type="match status" value="1"/>
</dbReference>
<organism evidence="5 6">
    <name type="scientific">Planomonospora corallina</name>
    <dbReference type="NCBI Taxonomy" id="1806052"/>
    <lineage>
        <taxon>Bacteria</taxon>
        <taxon>Bacillati</taxon>
        <taxon>Actinomycetota</taxon>
        <taxon>Actinomycetes</taxon>
        <taxon>Streptosporangiales</taxon>
        <taxon>Streptosporangiaceae</taxon>
        <taxon>Planomonospora</taxon>
    </lineage>
</organism>
<keyword evidence="6" id="KW-1185">Reference proteome</keyword>
<evidence type="ECO:0000256" key="3">
    <source>
        <dbReference type="ARBA" id="ARBA00022679"/>
    </source>
</evidence>
<dbReference type="Proteomes" id="UP001595850">
    <property type="component" value="Unassembled WGS sequence"/>
</dbReference>
<keyword evidence="3 5" id="KW-0808">Transferase</keyword>
<dbReference type="Gene3D" id="3.90.550.10">
    <property type="entry name" value="Spore Coat Polysaccharide Biosynthesis Protein SpsA, Chain A"/>
    <property type="match status" value="1"/>
</dbReference>
<dbReference type="GO" id="GO:0016757">
    <property type="term" value="F:glycosyltransferase activity"/>
    <property type="evidence" value="ECO:0007669"/>
    <property type="project" value="UniProtKB-KW"/>
</dbReference>
<reference evidence="6" key="1">
    <citation type="journal article" date="2019" name="Int. J. Syst. Evol. Microbiol.">
        <title>The Global Catalogue of Microorganisms (GCM) 10K type strain sequencing project: providing services to taxonomists for standard genome sequencing and annotation.</title>
        <authorList>
            <consortium name="The Broad Institute Genomics Platform"/>
            <consortium name="The Broad Institute Genome Sequencing Center for Infectious Disease"/>
            <person name="Wu L."/>
            <person name="Ma J."/>
        </authorList>
    </citation>
    <scope>NUCLEOTIDE SEQUENCE [LARGE SCALE GENOMIC DNA]</scope>
    <source>
        <strain evidence="6">TBRC 4489</strain>
    </source>
</reference>
<keyword evidence="2 5" id="KW-0328">Glycosyltransferase</keyword>
<dbReference type="EC" id="2.4.-.-" evidence="5"/>
<dbReference type="InterPro" id="IPR001173">
    <property type="entry name" value="Glyco_trans_2-like"/>
</dbReference>
<feature type="domain" description="Glycosyltransferase 2-like" evidence="4">
    <location>
        <begin position="37"/>
        <end position="164"/>
    </location>
</feature>
<dbReference type="EMBL" id="JBHSBM010000062">
    <property type="protein sequence ID" value="MFC4062827.1"/>
    <property type="molecule type" value="Genomic_DNA"/>
</dbReference>
<dbReference type="PANTHER" id="PTHR43685">
    <property type="entry name" value="GLYCOSYLTRANSFERASE"/>
    <property type="match status" value="1"/>
</dbReference>
<dbReference type="RefSeq" id="WP_377294294.1">
    <property type="nucleotide sequence ID" value="NZ_JBHSBM010000062.1"/>
</dbReference>
<sequence>MSTLTRDDAARRVTVVVASRDRRRDLERSLPRHEGPVILVDNGSADGSPAFVRRRFPHVRVIELGRNLGAQARNVGVRHADTPYVAFADDDSWWAPGALELAADLLDACPRLAVLAGRMLVGPEERPDPICADMAGSPLGTDPDLPGPSVLGFMACGAVVRREPYLAAGGFDDVVFFYGEEERLAVDLAAAGWGLAYAEEVAAHHHPSPARDPHGRRVLAVRNALLTAVLRRPWPVVARQALAAARGGPVGREGLWHAARRLPRALARRRTLPPAVEAARRLLEAGPGAVPATR</sequence>
<dbReference type="InterPro" id="IPR050834">
    <property type="entry name" value="Glycosyltransf_2"/>
</dbReference>
<evidence type="ECO:0000256" key="2">
    <source>
        <dbReference type="ARBA" id="ARBA00022676"/>
    </source>
</evidence>
<evidence type="ECO:0000256" key="1">
    <source>
        <dbReference type="ARBA" id="ARBA00006739"/>
    </source>
</evidence>
<comment type="similarity">
    <text evidence="1">Belongs to the glycosyltransferase 2 family.</text>
</comment>
<gene>
    <name evidence="5" type="ORF">ACFOWE_31435</name>
</gene>
<accession>A0ABV8IFF0</accession>
<evidence type="ECO:0000259" key="4">
    <source>
        <dbReference type="Pfam" id="PF00535"/>
    </source>
</evidence>
<name>A0ABV8IFF0_9ACTN</name>
<comment type="caution">
    <text evidence="5">The sequence shown here is derived from an EMBL/GenBank/DDBJ whole genome shotgun (WGS) entry which is preliminary data.</text>
</comment>
<dbReference type="PANTHER" id="PTHR43685:SF5">
    <property type="entry name" value="GLYCOSYLTRANSFERASE EPSE-RELATED"/>
    <property type="match status" value="1"/>
</dbReference>
<evidence type="ECO:0000313" key="5">
    <source>
        <dbReference type="EMBL" id="MFC4062827.1"/>
    </source>
</evidence>
<proteinExistence type="inferred from homology"/>
<dbReference type="Pfam" id="PF00535">
    <property type="entry name" value="Glycos_transf_2"/>
    <property type="match status" value="1"/>
</dbReference>